<accession>A0ABV2ZZ28</accession>
<protein>
    <recommendedName>
        <fullName evidence="4">Integral membrane protein</fullName>
    </recommendedName>
</protein>
<evidence type="ECO:0000313" key="2">
    <source>
        <dbReference type="EMBL" id="MEU3787700.1"/>
    </source>
</evidence>
<reference evidence="2 3" key="1">
    <citation type="submission" date="2024-06" db="EMBL/GenBank/DDBJ databases">
        <title>The Natural Products Discovery Center: Release of the First 8490 Sequenced Strains for Exploring Actinobacteria Biosynthetic Diversity.</title>
        <authorList>
            <person name="Kalkreuter E."/>
            <person name="Kautsar S.A."/>
            <person name="Yang D."/>
            <person name="Bader C.D."/>
            <person name="Teijaro C.N."/>
            <person name="Fluegel L."/>
            <person name="Davis C.M."/>
            <person name="Simpson J.R."/>
            <person name="Lauterbach L."/>
            <person name="Steele A.D."/>
            <person name="Gui C."/>
            <person name="Meng S."/>
            <person name="Li G."/>
            <person name="Viehrig K."/>
            <person name="Ye F."/>
            <person name="Su P."/>
            <person name="Kiefer A.F."/>
            <person name="Nichols A."/>
            <person name="Cepeda A.J."/>
            <person name="Yan W."/>
            <person name="Fan B."/>
            <person name="Jiang Y."/>
            <person name="Adhikari A."/>
            <person name="Zheng C.-J."/>
            <person name="Schuster L."/>
            <person name="Cowan T.M."/>
            <person name="Smanski M.J."/>
            <person name="Chevrette M.G."/>
            <person name="De Carvalho L.P.S."/>
            <person name="Shen B."/>
        </authorList>
    </citation>
    <scope>NUCLEOTIDE SEQUENCE [LARGE SCALE GENOMIC DNA]</scope>
    <source>
        <strain evidence="2 3">NPDC033843</strain>
    </source>
</reference>
<dbReference type="EMBL" id="JBEZVE010000050">
    <property type="protein sequence ID" value="MEU3787700.1"/>
    <property type="molecule type" value="Genomic_DNA"/>
</dbReference>
<dbReference type="Proteomes" id="UP001550739">
    <property type="component" value="Unassembled WGS sequence"/>
</dbReference>
<keyword evidence="1" id="KW-0812">Transmembrane</keyword>
<keyword evidence="1" id="KW-0472">Membrane</keyword>
<feature type="transmembrane region" description="Helical" evidence="1">
    <location>
        <begin position="103"/>
        <end position="126"/>
    </location>
</feature>
<keyword evidence="3" id="KW-1185">Reference proteome</keyword>
<gene>
    <name evidence="2" type="ORF">AB0E89_45570</name>
</gene>
<keyword evidence="1" id="KW-1133">Transmembrane helix</keyword>
<name>A0ABV2ZZ28_9ACTN</name>
<sequence length="150" mass="15240">MHGAPAPDPAAALRAAEAAHDAAARPGVAPPAWYPAVNGGLMAAGLTLIGLRWAVPASWLSVALLLAGALLVAAQVVLARRFEHRPGIIQAYPRHTGRRQVTLAYAGVLVVAAGAGGFFGLAGLFIGGGVGGGLANWWLLTRERAGDARP</sequence>
<comment type="caution">
    <text evidence="2">The sequence shown here is derived from an EMBL/GenBank/DDBJ whole genome shotgun (WGS) entry which is preliminary data.</text>
</comment>
<evidence type="ECO:0000256" key="1">
    <source>
        <dbReference type="SAM" id="Phobius"/>
    </source>
</evidence>
<evidence type="ECO:0000313" key="3">
    <source>
        <dbReference type="Proteomes" id="UP001550739"/>
    </source>
</evidence>
<evidence type="ECO:0008006" key="4">
    <source>
        <dbReference type="Google" id="ProtNLM"/>
    </source>
</evidence>
<organism evidence="2 3">
    <name type="scientific">Streptomyces sp. 900129855</name>
    <dbReference type="NCBI Taxonomy" id="3155129"/>
    <lineage>
        <taxon>Bacteria</taxon>
        <taxon>Bacillati</taxon>
        <taxon>Actinomycetota</taxon>
        <taxon>Actinomycetes</taxon>
        <taxon>Kitasatosporales</taxon>
        <taxon>Streptomycetaceae</taxon>
        <taxon>Streptomyces</taxon>
    </lineage>
</organism>
<proteinExistence type="predicted"/>
<dbReference type="RefSeq" id="WP_334578140.1">
    <property type="nucleotide sequence ID" value="NZ_JBEZVE010000050.1"/>
</dbReference>
<feature type="transmembrane region" description="Helical" evidence="1">
    <location>
        <begin position="59"/>
        <end position="82"/>
    </location>
</feature>